<feature type="region of interest" description="Disordered" evidence="1">
    <location>
        <begin position="1"/>
        <end position="29"/>
    </location>
</feature>
<name>A0ABR1TA94_9PEZI</name>
<dbReference type="InterPro" id="IPR010730">
    <property type="entry name" value="HET"/>
</dbReference>
<sequence length="755" mass="86320">MASNHSRKDARDGSHSSRRPRERARGEPMCDTCRQPGPVPINTKICSACQPWDEVDHLLRCEQYHKVPKFAFPHPTAERALESAVISQPSFANYLRVYEICFRKPQLTLPRSKHVWFAERNKGISLLLGVYYVDPNNQIYYRLLTLTFLVRYENDGRRALQEIRCLDRKCFDTGIVDRMLRSCQEAHGKDCNSPIRPMTLPRGFRVIDTSEWSITQRSDITEYVALSYVWASTSSPSGAPLQLLQSNLDRLSRPGSLHTTELPGLLSDAIQFCSDVGQKYLWIDRLCIIQDEKEMKAEQIDAMDVIYHMATFTIVALGSQMGLQGTSRRPRSARLDIDYKSSYRDSCITFDGLENALKVAEWTKRGWTYQEQLLSRRCIFFCDNYMYFNCATHTLRDDGTKVELFGVEDLLNGLQVYRNVPTFHHFKTTARQYSLRTLTFHSDALNAFAGVANIVGSRLGTRMLFGLPERFFLQSLMWTYLGTSGTRRGISCTPSWSWLAWDGEVTWDHENIWGGRTWGAMSKLFKLIPIGLVDGEGSIRVIDEEEGDSILQKGDNTGSPTHSPWPSWWWHNSLGMAPQHISDHEVLGAANAHPGCLVFSTTCARLRLPQNTGGETVGETMPMNSRWAPSAAKASREHDFIVLGAGLKEKVTEWNDFAYWVPKETGELTACGGEDLTGYSDEYDQWEWDERDWRRNIPICELWYDERIPNARYVFYVMMVETGHDLISRRLAVGLVDPVAWREKCNPVWKTVVLG</sequence>
<evidence type="ECO:0000313" key="4">
    <source>
        <dbReference type="Proteomes" id="UP001444661"/>
    </source>
</evidence>
<proteinExistence type="predicted"/>
<evidence type="ECO:0000259" key="2">
    <source>
        <dbReference type="Pfam" id="PF06985"/>
    </source>
</evidence>
<reference evidence="3 4" key="1">
    <citation type="submission" date="2023-01" db="EMBL/GenBank/DDBJ databases">
        <title>Analysis of 21 Apiospora genomes using comparative genomics revels a genus with tremendous synthesis potential of carbohydrate active enzymes and secondary metabolites.</title>
        <authorList>
            <person name="Sorensen T."/>
        </authorList>
    </citation>
    <scope>NUCLEOTIDE SEQUENCE [LARGE SCALE GENOMIC DNA]</scope>
    <source>
        <strain evidence="3 4">CBS 33761</strain>
    </source>
</reference>
<organism evidence="3 4">
    <name type="scientific">Apiospora rasikravindrae</name>
    <dbReference type="NCBI Taxonomy" id="990691"/>
    <lineage>
        <taxon>Eukaryota</taxon>
        <taxon>Fungi</taxon>
        <taxon>Dikarya</taxon>
        <taxon>Ascomycota</taxon>
        <taxon>Pezizomycotina</taxon>
        <taxon>Sordariomycetes</taxon>
        <taxon>Xylariomycetidae</taxon>
        <taxon>Amphisphaeriales</taxon>
        <taxon>Apiosporaceae</taxon>
        <taxon>Apiospora</taxon>
    </lineage>
</organism>
<feature type="compositionally biased region" description="Basic and acidic residues" evidence="1">
    <location>
        <begin position="1"/>
        <end position="15"/>
    </location>
</feature>
<comment type="caution">
    <text evidence="3">The sequence shown here is derived from an EMBL/GenBank/DDBJ whole genome shotgun (WGS) entry which is preliminary data.</text>
</comment>
<dbReference type="Proteomes" id="UP001444661">
    <property type="component" value="Unassembled WGS sequence"/>
</dbReference>
<evidence type="ECO:0000256" key="1">
    <source>
        <dbReference type="SAM" id="MobiDB-lite"/>
    </source>
</evidence>
<feature type="domain" description="Heterokaryon incompatibility" evidence="2">
    <location>
        <begin position="223"/>
        <end position="371"/>
    </location>
</feature>
<accession>A0ABR1TA94</accession>
<keyword evidence="4" id="KW-1185">Reference proteome</keyword>
<dbReference type="PANTHER" id="PTHR33112">
    <property type="entry name" value="DOMAIN PROTEIN, PUTATIVE-RELATED"/>
    <property type="match status" value="1"/>
</dbReference>
<dbReference type="EMBL" id="JAQQWK010000004">
    <property type="protein sequence ID" value="KAK8043525.1"/>
    <property type="molecule type" value="Genomic_DNA"/>
</dbReference>
<dbReference type="Pfam" id="PF06985">
    <property type="entry name" value="HET"/>
    <property type="match status" value="1"/>
</dbReference>
<gene>
    <name evidence="3" type="ORF">PG993_005955</name>
</gene>
<dbReference type="PANTHER" id="PTHR33112:SF16">
    <property type="entry name" value="HETEROKARYON INCOMPATIBILITY DOMAIN-CONTAINING PROTEIN"/>
    <property type="match status" value="1"/>
</dbReference>
<evidence type="ECO:0000313" key="3">
    <source>
        <dbReference type="EMBL" id="KAK8043525.1"/>
    </source>
</evidence>
<protein>
    <recommendedName>
        <fullName evidence="2">Heterokaryon incompatibility domain-containing protein</fullName>
    </recommendedName>
</protein>